<comment type="subcellular location">
    <subcellularLocation>
        <location evidence="6">Cytoplasm</location>
    </subcellularLocation>
    <subcellularLocation>
        <location evidence="6">Cell membrane</location>
        <topology evidence="6">Peripheral membrane protein</topology>
    </subcellularLocation>
</comment>
<dbReference type="PANTHER" id="PTHR42698:SF2">
    <property type="entry name" value="GTPASE ERA-LIKE, CHLOROPLASTIC"/>
    <property type="match status" value="1"/>
</dbReference>
<feature type="region of interest" description="G3" evidence="7">
    <location>
        <begin position="72"/>
        <end position="75"/>
    </location>
</feature>
<evidence type="ECO:0000256" key="4">
    <source>
        <dbReference type="ARBA" id="ARBA00022884"/>
    </source>
</evidence>
<evidence type="ECO:0000259" key="10">
    <source>
        <dbReference type="PROSITE" id="PS51713"/>
    </source>
</evidence>
<dbReference type="InterPro" id="IPR004044">
    <property type="entry name" value="KH_dom_type_2"/>
</dbReference>
<dbReference type="InterPro" id="IPR015946">
    <property type="entry name" value="KH_dom-like_a/b"/>
</dbReference>
<feature type="domain" description="KH type-2" evidence="9">
    <location>
        <begin position="200"/>
        <end position="285"/>
    </location>
</feature>
<dbReference type="AlphaFoldDB" id="A0A235BWE2"/>
<proteinExistence type="inferred from homology"/>
<dbReference type="NCBIfam" id="NF000908">
    <property type="entry name" value="PRK00089.1"/>
    <property type="match status" value="1"/>
</dbReference>
<organism evidence="11 12">
    <name type="scientific">candidate division WOR-3 bacterium JGI_Cruoil_03_51_56</name>
    <dbReference type="NCBI Taxonomy" id="1973747"/>
    <lineage>
        <taxon>Bacteria</taxon>
        <taxon>Bacteria division WOR-3</taxon>
    </lineage>
</organism>
<dbReference type="PANTHER" id="PTHR42698">
    <property type="entry name" value="GTPASE ERA"/>
    <property type="match status" value="1"/>
</dbReference>
<dbReference type="PROSITE" id="PS50823">
    <property type="entry name" value="KH_TYPE_2"/>
    <property type="match status" value="1"/>
</dbReference>
<evidence type="ECO:0000256" key="3">
    <source>
        <dbReference type="ARBA" id="ARBA00022741"/>
    </source>
</evidence>
<keyword evidence="5 6" id="KW-0342">GTP-binding</keyword>
<dbReference type="SUPFAM" id="SSF54814">
    <property type="entry name" value="Prokaryotic type KH domain (KH-domain type II)"/>
    <property type="match status" value="1"/>
</dbReference>
<dbReference type="FunFam" id="3.30.300.20:FF:000003">
    <property type="entry name" value="GTPase Era"/>
    <property type="match status" value="1"/>
</dbReference>
<keyword evidence="6" id="KW-0690">Ribosome biogenesis</keyword>
<dbReference type="GO" id="GO:0000028">
    <property type="term" value="P:ribosomal small subunit assembly"/>
    <property type="evidence" value="ECO:0007669"/>
    <property type="project" value="TreeGrafter"/>
</dbReference>
<evidence type="ECO:0000259" key="9">
    <source>
        <dbReference type="PROSITE" id="PS50823"/>
    </source>
</evidence>
<dbReference type="NCBIfam" id="TIGR00436">
    <property type="entry name" value="era"/>
    <property type="match status" value="1"/>
</dbReference>
<feature type="binding site" evidence="6">
    <location>
        <begin position="25"/>
        <end position="32"/>
    </location>
    <ligand>
        <name>GTP</name>
        <dbReference type="ChEBI" id="CHEBI:37565"/>
    </ligand>
</feature>
<evidence type="ECO:0000256" key="1">
    <source>
        <dbReference type="ARBA" id="ARBA00007921"/>
    </source>
</evidence>
<comment type="similarity">
    <text evidence="1 6 7 8">Belongs to the TRAFAC class TrmE-Era-EngA-EngB-Septin-like GTPase superfamily. Era GTPase family.</text>
</comment>
<dbReference type="InterPro" id="IPR005662">
    <property type="entry name" value="GTPase_Era-like"/>
</dbReference>
<dbReference type="Pfam" id="PF01926">
    <property type="entry name" value="MMR_HSR1"/>
    <property type="match status" value="1"/>
</dbReference>
<comment type="caution">
    <text evidence="11">The sequence shown here is derived from an EMBL/GenBank/DDBJ whole genome shotgun (WGS) entry which is preliminary data.</text>
</comment>
<dbReference type="EMBL" id="NOZP01000081">
    <property type="protein sequence ID" value="OYD15855.1"/>
    <property type="molecule type" value="Genomic_DNA"/>
</dbReference>
<reference evidence="11 12" key="1">
    <citation type="submission" date="2017-07" db="EMBL/GenBank/DDBJ databases">
        <title>Recovery of genomes from metagenomes via a dereplication, aggregation, and scoring strategy.</title>
        <authorList>
            <person name="Sieber C.M."/>
            <person name="Probst A.J."/>
            <person name="Sharrar A."/>
            <person name="Thomas B.C."/>
            <person name="Hess M."/>
            <person name="Tringe S.G."/>
            <person name="Banfield J.F."/>
        </authorList>
    </citation>
    <scope>NUCLEOTIDE SEQUENCE [LARGE SCALE GENOMIC DNA]</scope>
    <source>
        <strain evidence="11">JGI_Cruoil_03_51_56</strain>
    </source>
</reference>
<dbReference type="InterPro" id="IPR005225">
    <property type="entry name" value="Small_GTP-bd"/>
</dbReference>
<dbReference type="Proteomes" id="UP000215559">
    <property type="component" value="Unassembled WGS sequence"/>
</dbReference>
<dbReference type="InterPro" id="IPR006073">
    <property type="entry name" value="GTP-bd"/>
</dbReference>
<keyword evidence="6" id="KW-0699">rRNA-binding</keyword>
<dbReference type="PROSITE" id="PS51713">
    <property type="entry name" value="G_ERA"/>
    <property type="match status" value="1"/>
</dbReference>
<comment type="subunit">
    <text evidence="6">Monomer.</text>
</comment>
<dbReference type="GO" id="GO:0003924">
    <property type="term" value="F:GTPase activity"/>
    <property type="evidence" value="ECO:0007669"/>
    <property type="project" value="UniProtKB-UniRule"/>
</dbReference>
<protein>
    <recommendedName>
        <fullName evidence="2 6">GTPase Era</fullName>
    </recommendedName>
</protein>
<keyword evidence="6" id="KW-1003">Cell membrane</keyword>
<feature type="region of interest" description="G4" evidence="7">
    <location>
        <begin position="128"/>
        <end position="131"/>
    </location>
</feature>
<sequence>MNKRERDSHPVSRGRFKSGYIALVGLPNVGKSTLLNRLLDYPVSIVASRPQTTRHRILGILNGRGYQALFLDTPGILKPCYKLQEMMEKEIELALRDADIVLLVVDATRPDISGVGSLAKRNSIVVINKIDKVEKKTLLPIAQRLAGQGFDNVHMISALKGSGVEELKAAVIDSLPDGEPFYPPLMISERPERFFVAEIIREVIFNRYGEEVPYATTVVIEDFRERPGRKDYINAVIYVERNSQRAIIIGNNGQAIKRVGAAARRRIEQFLDRPVYLELRVKVAEAWRKNEQFIQKYIYKR</sequence>
<keyword evidence="6" id="KW-0963">Cytoplasm</keyword>
<dbReference type="CDD" id="cd22534">
    <property type="entry name" value="KH-II_Era"/>
    <property type="match status" value="1"/>
</dbReference>
<dbReference type="InterPro" id="IPR030388">
    <property type="entry name" value="G_ERA_dom"/>
</dbReference>
<feature type="binding site" evidence="6">
    <location>
        <begin position="128"/>
        <end position="131"/>
    </location>
    <ligand>
        <name>GTP</name>
        <dbReference type="ChEBI" id="CHEBI:37565"/>
    </ligand>
</feature>
<dbReference type="GO" id="GO:0005525">
    <property type="term" value="F:GTP binding"/>
    <property type="evidence" value="ECO:0007669"/>
    <property type="project" value="UniProtKB-UniRule"/>
</dbReference>
<feature type="region of interest" description="G5" evidence="7">
    <location>
        <begin position="156"/>
        <end position="158"/>
    </location>
</feature>
<keyword evidence="4 6" id="KW-0694">RNA-binding</keyword>
<dbReference type="PRINTS" id="PR00326">
    <property type="entry name" value="GTP1OBG"/>
</dbReference>
<dbReference type="GO" id="GO:0070181">
    <property type="term" value="F:small ribosomal subunit rRNA binding"/>
    <property type="evidence" value="ECO:0007669"/>
    <property type="project" value="UniProtKB-UniRule"/>
</dbReference>
<dbReference type="CDD" id="cd04163">
    <property type="entry name" value="Era"/>
    <property type="match status" value="1"/>
</dbReference>
<accession>A0A235BWE2</accession>
<feature type="binding site" evidence="6">
    <location>
        <begin position="72"/>
        <end position="76"/>
    </location>
    <ligand>
        <name>GTP</name>
        <dbReference type="ChEBI" id="CHEBI:37565"/>
    </ligand>
</feature>
<feature type="region of interest" description="G1" evidence="7">
    <location>
        <begin position="25"/>
        <end position="32"/>
    </location>
</feature>
<keyword evidence="6" id="KW-0472">Membrane</keyword>
<feature type="region of interest" description="G2" evidence="7">
    <location>
        <begin position="51"/>
        <end position="55"/>
    </location>
</feature>
<gene>
    <name evidence="6" type="primary">era</name>
    <name evidence="11" type="ORF">CH330_04505</name>
</gene>
<dbReference type="HAMAP" id="MF_00367">
    <property type="entry name" value="GTPase_Era"/>
    <property type="match status" value="1"/>
</dbReference>
<dbReference type="Gene3D" id="3.30.300.20">
    <property type="match status" value="1"/>
</dbReference>
<dbReference type="Pfam" id="PF07650">
    <property type="entry name" value="KH_2"/>
    <property type="match status" value="1"/>
</dbReference>
<feature type="domain" description="Era-type G" evidence="10">
    <location>
        <begin position="17"/>
        <end position="177"/>
    </location>
</feature>
<dbReference type="GO" id="GO:0005737">
    <property type="term" value="C:cytoplasm"/>
    <property type="evidence" value="ECO:0007669"/>
    <property type="project" value="UniProtKB-SubCell"/>
</dbReference>
<keyword evidence="3 6" id="KW-0547">Nucleotide-binding</keyword>
<dbReference type="InterPro" id="IPR009019">
    <property type="entry name" value="KH_sf_prok-type"/>
</dbReference>
<dbReference type="GO" id="GO:0005886">
    <property type="term" value="C:plasma membrane"/>
    <property type="evidence" value="ECO:0007669"/>
    <property type="project" value="UniProtKB-SubCell"/>
</dbReference>
<comment type="function">
    <text evidence="6">An essential GTPase that binds both GDP and GTP, with rapid nucleotide exchange. Plays a role in 16S rRNA processing and 30S ribosomal subunit biogenesis and possibly also in cell cycle regulation and energy metabolism.</text>
</comment>
<evidence type="ECO:0000256" key="7">
    <source>
        <dbReference type="PROSITE-ProRule" id="PRU01050"/>
    </source>
</evidence>
<evidence type="ECO:0000256" key="5">
    <source>
        <dbReference type="ARBA" id="ARBA00023134"/>
    </source>
</evidence>
<dbReference type="InterPro" id="IPR027417">
    <property type="entry name" value="P-loop_NTPase"/>
</dbReference>
<dbReference type="Gene3D" id="3.40.50.300">
    <property type="entry name" value="P-loop containing nucleotide triphosphate hydrolases"/>
    <property type="match status" value="1"/>
</dbReference>
<evidence type="ECO:0000256" key="8">
    <source>
        <dbReference type="RuleBase" id="RU003761"/>
    </source>
</evidence>
<evidence type="ECO:0000313" key="12">
    <source>
        <dbReference type="Proteomes" id="UP000215559"/>
    </source>
</evidence>
<evidence type="ECO:0000313" key="11">
    <source>
        <dbReference type="EMBL" id="OYD15855.1"/>
    </source>
</evidence>
<dbReference type="SUPFAM" id="SSF52540">
    <property type="entry name" value="P-loop containing nucleoside triphosphate hydrolases"/>
    <property type="match status" value="1"/>
</dbReference>
<dbReference type="NCBIfam" id="TIGR00231">
    <property type="entry name" value="small_GTP"/>
    <property type="match status" value="1"/>
</dbReference>
<dbReference type="GO" id="GO:0043024">
    <property type="term" value="F:ribosomal small subunit binding"/>
    <property type="evidence" value="ECO:0007669"/>
    <property type="project" value="TreeGrafter"/>
</dbReference>
<evidence type="ECO:0000256" key="2">
    <source>
        <dbReference type="ARBA" id="ARBA00020484"/>
    </source>
</evidence>
<evidence type="ECO:0000256" key="6">
    <source>
        <dbReference type="HAMAP-Rule" id="MF_00367"/>
    </source>
</evidence>
<name>A0A235BWE2_UNCW3</name>